<organism evidence="3">
    <name type="scientific">uncultured Rubrobacteraceae bacterium</name>
    <dbReference type="NCBI Taxonomy" id="349277"/>
    <lineage>
        <taxon>Bacteria</taxon>
        <taxon>Bacillati</taxon>
        <taxon>Actinomycetota</taxon>
        <taxon>Rubrobacteria</taxon>
        <taxon>Rubrobacterales</taxon>
        <taxon>Rubrobacteraceae</taxon>
        <taxon>environmental samples</taxon>
    </lineage>
</organism>
<accession>A0A6J4QGU8</accession>
<evidence type="ECO:0000313" key="3">
    <source>
        <dbReference type="EMBL" id="CAA9444618.1"/>
    </source>
</evidence>
<evidence type="ECO:0000256" key="2">
    <source>
        <dbReference type="SAM" id="MobiDB-lite"/>
    </source>
</evidence>
<sequence length="82" mass="9065">MTEMLNERIPENFNPDELGTYMDDIDEMSLDELEEQLPQAQEALEVIEAKLEELMGLRDAALVCAAAMSARLAALKQAGGRP</sequence>
<evidence type="ECO:0000256" key="1">
    <source>
        <dbReference type="SAM" id="Coils"/>
    </source>
</evidence>
<feature type="coiled-coil region" evidence="1">
    <location>
        <begin position="30"/>
        <end position="57"/>
    </location>
</feature>
<dbReference type="EMBL" id="CADCVE010000016">
    <property type="protein sequence ID" value="CAA9444618.1"/>
    <property type="molecule type" value="Genomic_DNA"/>
</dbReference>
<keyword evidence="1" id="KW-0175">Coiled coil</keyword>
<dbReference type="AlphaFoldDB" id="A0A6J4QGU8"/>
<feature type="compositionally biased region" description="Basic and acidic residues" evidence="2">
    <location>
        <begin position="1"/>
        <end position="10"/>
    </location>
</feature>
<name>A0A6J4QGU8_9ACTN</name>
<proteinExistence type="predicted"/>
<gene>
    <name evidence="3" type="ORF">AVDCRST_MAG28-573</name>
</gene>
<feature type="region of interest" description="Disordered" evidence="2">
    <location>
        <begin position="1"/>
        <end position="20"/>
    </location>
</feature>
<protein>
    <submittedName>
        <fullName evidence="3">Uncharacterized protein</fullName>
    </submittedName>
</protein>
<reference evidence="3" key="1">
    <citation type="submission" date="2020-02" db="EMBL/GenBank/DDBJ databases">
        <authorList>
            <person name="Meier V. D."/>
        </authorList>
    </citation>
    <scope>NUCLEOTIDE SEQUENCE</scope>
    <source>
        <strain evidence="3">AVDCRST_MAG28</strain>
    </source>
</reference>